<evidence type="ECO:0000256" key="5">
    <source>
        <dbReference type="ARBA" id="ARBA00023136"/>
    </source>
</evidence>
<feature type="transmembrane region" description="Helical" evidence="6">
    <location>
        <begin position="480"/>
        <end position="498"/>
    </location>
</feature>
<evidence type="ECO:0000259" key="7">
    <source>
        <dbReference type="Pfam" id="PF04138"/>
    </source>
</evidence>
<feature type="transmembrane region" description="Helical" evidence="6">
    <location>
        <begin position="368"/>
        <end position="387"/>
    </location>
</feature>
<feature type="transmembrane region" description="Helical" evidence="6">
    <location>
        <begin position="233"/>
        <end position="254"/>
    </location>
</feature>
<organism evidence="8 9">
    <name type="scientific">Candidatus Methylumidiphilus alinenensis</name>
    <dbReference type="NCBI Taxonomy" id="2202197"/>
    <lineage>
        <taxon>Bacteria</taxon>
        <taxon>Pseudomonadati</taxon>
        <taxon>Pseudomonadota</taxon>
        <taxon>Gammaproteobacteria</taxon>
        <taxon>Methylococcales</taxon>
        <taxon>Candidatus Methylumidiphilus</taxon>
    </lineage>
</organism>
<evidence type="ECO:0000256" key="2">
    <source>
        <dbReference type="ARBA" id="ARBA00009399"/>
    </source>
</evidence>
<feature type="transmembrane region" description="Helical" evidence="6">
    <location>
        <begin position="531"/>
        <end position="551"/>
    </location>
</feature>
<proteinExistence type="inferred from homology"/>
<evidence type="ECO:0000256" key="4">
    <source>
        <dbReference type="ARBA" id="ARBA00022989"/>
    </source>
</evidence>
<dbReference type="AlphaFoldDB" id="A0A2W4R3E9"/>
<evidence type="ECO:0000313" key="9">
    <source>
        <dbReference type="Proteomes" id="UP000249396"/>
    </source>
</evidence>
<dbReference type="GO" id="GO:0005886">
    <property type="term" value="C:plasma membrane"/>
    <property type="evidence" value="ECO:0007669"/>
    <property type="project" value="TreeGrafter"/>
</dbReference>
<reference evidence="8 9" key="1">
    <citation type="journal article" date="2018" name="Aquat. Microb. Ecol.">
        <title>Gammaproteobacterial methanotrophs dominate.</title>
        <authorList>
            <person name="Rissanen A.J."/>
            <person name="Saarenheimo J."/>
            <person name="Tiirola M."/>
            <person name="Peura S."/>
            <person name="Aalto S.L."/>
            <person name="Karvinen A."/>
            <person name="Nykanen H."/>
        </authorList>
    </citation>
    <scope>NUCLEOTIDE SEQUENCE [LARGE SCALE GENOMIC DNA]</scope>
    <source>
        <strain evidence="8">AMbin10</strain>
    </source>
</reference>
<feature type="transmembrane region" description="Helical" evidence="6">
    <location>
        <begin position="158"/>
        <end position="179"/>
    </location>
</feature>
<gene>
    <name evidence="8" type="ORF">DM484_12365</name>
</gene>
<keyword evidence="3 6" id="KW-0812">Transmembrane</keyword>
<evidence type="ECO:0000256" key="1">
    <source>
        <dbReference type="ARBA" id="ARBA00004141"/>
    </source>
</evidence>
<keyword evidence="5 6" id="KW-0472">Membrane</keyword>
<feature type="transmembrane region" description="Helical" evidence="6">
    <location>
        <begin position="342"/>
        <end position="361"/>
    </location>
</feature>
<feature type="transmembrane region" description="Helical" evidence="6">
    <location>
        <begin position="43"/>
        <end position="62"/>
    </location>
</feature>
<comment type="similarity">
    <text evidence="2">Belongs to the GtrA family.</text>
</comment>
<dbReference type="PANTHER" id="PTHR38459:SF1">
    <property type="entry name" value="PROPHAGE BACTOPRENOL-LINKED GLUCOSE TRANSLOCASE HOMOLOG"/>
    <property type="match status" value="1"/>
</dbReference>
<feature type="transmembrane region" description="Helical" evidence="6">
    <location>
        <begin position="266"/>
        <end position="283"/>
    </location>
</feature>
<comment type="caution">
    <text evidence="8">The sequence shown here is derived from an EMBL/GenBank/DDBJ whole genome shotgun (WGS) entry which is preliminary data.</text>
</comment>
<name>A0A2W4R3E9_9GAMM</name>
<feature type="transmembrane region" description="Helical" evidence="6">
    <location>
        <begin position="450"/>
        <end position="468"/>
    </location>
</feature>
<feature type="transmembrane region" description="Helical" evidence="6">
    <location>
        <begin position="74"/>
        <end position="95"/>
    </location>
</feature>
<accession>A0A2W4R3E9</accession>
<dbReference type="PANTHER" id="PTHR38459">
    <property type="entry name" value="PROPHAGE BACTOPRENOL-LINKED GLUCOSE TRANSLOCASE HOMOLOG"/>
    <property type="match status" value="1"/>
</dbReference>
<sequence>MDLTVLKSRIPHSFWRFALVGIGGLLVDLTVLYVGLWGLGLPWFLAKVFSFFTAATFTWWMNRQYNFGKSDKSIIIEWGSFLATNAFGGFVNLSIYTAAVTQFPPYVWMPAVATGLGSLGGLFFNYLLSKHIVFSKISKQEIIAKYAEIADVPPFPRILYLITFLVCLTFGLVALWFGMDTRWDLTTYPLYNDWAFVNGLADSNWLLSQIANLYNPLLAAPYTMATERLPAQAIGFALGTLHGFNFLPLSAIAWHLLTLTHPRHRLYASAILALVGLCGAGGLSEIGIMFYDNVLSLGVLASILLVVSNWNKIIHGSKLTSIAWTAVAGVPVGMVFGLKQSMVIYCVGLTVAFLVADMAPLRRVRTSFCFGIGVLIGFALSGGYWAVHLWKTVGNPFFPYFNQTFRTLLVLPVPYRAPDFIPQGLVEKILFVFRFSFNSHLCGETGFRDFRILALLILLLLAALARIWRKQPHPFTHPGPTVWILVAGLVTYAIWVPWLAIYRYIVPLEILAPLLSIAAIGLLPLGKRTRLGAAVSLIAFLTVSTIPSHWLQTPWEDSNSHFGKNAVIPARMPESSAMDHCHYVKDFPFALSLSKGGRKIPRLLIVKPFMVRQAHHERLNLMAVSAMDGNESVE</sequence>
<evidence type="ECO:0000256" key="6">
    <source>
        <dbReference type="SAM" id="Phobius"/>
    </source>
</evidence>
<feature type="transmembrane region" description="Helical" evidence="6">
    <location>
        <begin position="107"/>
        <end position="128"/>
    </location>
</feature>
<evidence type="ECO:0000313" key="8">
    <source>
        <dbReference type="EMBL" id="PZN78671.1"/>
    </source>
</evidence>
<dbReference type="EMBL" id="QJPH01000314">
    <property type="protein sequence ID" value="PZN78671.1"/>
    <property type="molecule type" value="Genomic_DNA"/>
</dbReference>
<feature type="transmembrane region" description="Helical" evidence="6">
    <location>
        <begin position="14"/>
        <end position="37"/>
    </location>
</feature>
<comment type="subcellular location">
    <subcellularLocation>
        <location evidence="1">Membrane</location>
        <topology evidence="1">Multi-pass membrane protein</topology>
    </subcellularLocation>
</comment>
<keyword evidence="4 6" id="KW-1133">Transmembrane helix</keyword>
<dbReference type="Pfam" id="PF04138">
    <property type="entry name" value="GtrA_DPMS_TM"/>
    <property type="match status" value="1"/>
</dbReference>
<protein>
    <recommendedName>
        <fullName evidence="7">GtrA/DPMS transmembrane domain-containing protein</fullName>
    </recommendedName>
</protein>
<dbReference type="InterPro" id="IPR007267">
    <property type="entry name" value="GtrA_DPMS_TM"/>
</dbReference>
<evidence type="ECO:0000256" key="3">
    <source>
        <dbReference type="ARBA" id="ARBA00022692"/>
    </source>
</evidence>
<dbReference type="InterPro" id="IPR051401">
    <property type="entry name" value="GtrA_CellWall_Glycosyl"/>
</dbReference>
<feature type="domain" description="GtrA/DPMS transmembrane" evidence="7">
    <location>
        <begin position="16"/>
        <end position="134"/>
    </location>
</feature>
<dbReference type="GO" id="GO:0000271">
    <property type="term" value="P:polysaccharide biosynthetic process"/>
    <property type="evidence" value="ECO:0007669"/>
    <property type="project" value="InterPro"/>
</dbReference>
<dbReference type="Proteomes" id="UP000249396">
    <property type="component" value="Unassembled WGS sequence"/>
</dbReference>
<feature type="transmembrane region" description="Helical" evidence="6">
    <location>
        <begin position="504"/>
        <end position="524"/>
    </location>
</feature>